<sequence>MDLALTAGLHLVLCARCVCSHSPSQQGDSPLHDTQPQLSSAREDPQDPQQSIIASRTADPQLPKSLQQPRQIWWR</sequence>
<comment type="caution">
    <text evidence="3">The sequence shown here is derived from an EMBL/GenBank/DDBJ whole genome shotgun (WGS) entry which is preliminary data.</text>
</comment>
<name>A0AAE1FGL7_PETCI</name>
<feature type="compositionally biased region" description="Polar residues" evidence="1">
    <location>
        <begin position="21"/>
        <end position="40"/>
    </location>
</feature>
<feature type="chain" id="PRO_5041941921" description="Secreted protein" evidence="2">
    <location>
        <begin position="21"/>
        <end position="75"/>
    </location>
</feature>
<dbReference type="EMBL" id="JAWQEG010002261">
    <property type="protein sequence ID" value="KAK3873124.1"/>
    <property type="molecule type" value="Genomic_DNA"/>
</dbReference>
<dbReference type="Proteomes" id="UP001286313">
    <property type="component" value="Unassembled WGS sequence"/>
</dbReference>
<keyword evidence="4" id="KW-1185">Reference proteome</keyword>
<evidence type="ECO:0000256" key="1">
    <source>
        <dbReference type="SAM" id="MobiDB-lite"/>
    </source>
</evidence>
<proteinExistence type="predicted"/>
<feature type="region of interest" description="Disordered" evidence="1">
    <location>
        <begin position="21"/>
        <end position="75"/>
    </location>
</feature>
<evidence type="ECO:0008006" key="5">
    <source>
        <dbReference type="Google" id="ProtNLM"/>
    </source>
</evidence>
<accession>A0AAE1FGL7</accession>
<gene>
    <name evidence="3" type="ORF">Pcinc_021843</name>
</gene>
<protein>
    <recommendedName>
        <fullName evidence="5">Secreted protein</fullName>
    </recommendedName>
</protein>
<dbReference type="AlphaFoldDB" id="A0AAE1FGL7"/>
<evidence type="ECO:0000256" key="2">
    <source>
        <dbReference type="SAM" id="SignalP"/>
    </source>
</evidence>
<keyword evidence="2" id="KW-0732">Signal</keyword>
<feature type="compositionally biased region" description="Polar residues" evidence="1">
    <location>
        <begin position="64"/>
        <end position="75"/>
    </location>
</feature>
<organism evidence="3 4">
    <name type="scientific">Petrolisthes cinctipes</name>
    <name type="common">Flat porcelain crab</name>
    <dbReference type="NCBI Taxonomy" id="88211"/>
    <lineage>
        <taxon>Eukaryota</taxon>
        <taxon>Metazoa</taxon>
        <taxon>Ecdysozoa</taxon>
        <taxon>Arthropoda</taxon>
        <taxon>Crustacea</taxon>
        <taxon>Multicrustacea</taxon>
        <taxon>Malacostraca</taxon>
        <taxon>Eumalacostraca</taxon>
        <taxon>Eucarida</taxon>
        <taxon>Decapoda</taxon>
        <taxon>Pleocyemata</taxon>
        <taxon>Anomura</taxon>
        <taxon>Galatheoidea</taxon>
        <taxon>Porcellanidae</taxon>
        <taxon>Petrolisthes</taxon>
    </lineage>
</organism>
<feature type="signal peptide" evidence="2">
    <location>
        <begin position="1"/>
        <end position="20"/>
    </location>
</feature>
<evidence type="ECO:0000313" key="3">
    <source>
        <dbReference type="EMBL" id="KAK3873124.1"/>
    </source>
</evidence>
<reference evidence="3" key="1">
    <citation type="submission" date="2023-10" db="EMBL/GenBank/DDBJ databases">
        <title>Genome assemblies of two species of porcelain crab, Petrolisthes cinctipes and Petrolisthes manimaculis (Anomura: Porcellanidae).</title>
        <authorList>
            <person name="Angst P."/>
        </authorList>
    </citation>
    <scope>NUCLEOTIDE SEQUENCE</scope>
    <source>
        <strain evidence="3">PB745_01</strain>
        <tissue evidence="3">Gill</tissue>
    </source>
</reference>
<evidence type="ECO:0000313" key="4">
    <source>
        <dbReference type="Proteomes" id="UP001286313"/>
    </source>
</evidence>